<dbReference type="AlphaFoldDB" id="A0AAE1NV73"/>
<comment type="caution">
    <text evidence="2">The sequence shown here is derived from an EMBL/GenBank/DDBJ whole genome shotgun (WGS) entry which is preliminary data.</text>
</comment>
<feature type="region of interest" description="Disordered" evidence="1">
    <location>
        <begin position="17"/>
        <end position="40"/>
    </location>
</feature>
<name>A0AAE1NV73_9EUCA</name>
<reference evidence="2" key="1">
    <citation type="submission" date="2023-11" db="EMBL/GenBank/DDBJ databases">
        <title>Genome assemblies of two species of porcelain crab, Petrolisthes cinctipes and Petrolisthes manimaculis (Anomura: Porcellanidae).</title>
        <authorList>
            <person name="Angst P."/>
        </authorList>
    </citation>
    <scope>NUCLEOTIDE SEQUENCE</scope>
    <source>
        <strain evidence="2">PB745_02</strain>
        <tissue evidence="2">Gill</tissue>
    </source>
</reference>
<evidence type="ECO:0000256" key="1">
    <source>
        <dbReference type="SAM" id="MobiDB-lite"/>
    </source>
</evidence>
<proteinExistence type="predicted"/>
<evidence type="ECO:0000313" key="3">
    <source>
        <dbReference type="Proteomes" id="UP001292094"/>
    </source>
</evidence>
<sequence length="92" mass="10535">MVSYPLISFHLSIRQSGRNRRGGVRGGRVVDTDEGHTSCPASPSMCQSPWAWRPRCPVEWQTSRDDPSVVYHVNFIKMCDDCRGQREHFLTV</sequence>
<accession>A0AAE1NV73</accession>
<evidence type="ECO:0000313" key="2">
    <source>
        <dbReference type="EMBL" id="KAK4296036.1"/>
    </source>
</evidence>
<gene>
    <name evidence="2" type="ORF">Pmani_031440</name>
</gene>
<dbReference type="EMBL" id="JAWZYT010003942">
    <property type="protein sequence ID" value="KAK4296036.1"/>
    <property type="molecule type" value="Genomic_DNA"/>
</dbReference>
<keyword evidence="3" id="KW-1185">Reference proteome</keyword>
<dbReference type="Proteomes" id="UP001292094">
    <property type="component" value="Unassembled WGS sequence"/>
</dbReference>
<protein>
    <submittedName>
        <fullName evidence="2">Uncharacterized protein</fullName>
    </submittedName>
</protein>
<organism evidence="2 3">
    <name type="scientific">Petrolisthes manimaculis</name>
    <dbReference type="NCBI Taxonomy" id="1843537"/>
    <lineage>
        <taxon>Eukaryota</taxon>
        <taxon>Metazoa</taxon>
        <taxon>Ecdysozoa</taxon>
        <taxon>Arthropoda</taxon>
        <taxon>Crustacea</taxon>
        <taxon>Multicrustacea</taxon>
        <taxon>Malacostraca</taxon>
        <taxon>Eumalacostraca</taxon>
        <taxon>Eucarida</taxon>
        <taxon>Decapoda</taxon>
        <taxon>Pleocyemata</taxon>
        <taxon>Anomura</taxon>
        <taxon>Galatheoidea</taxon>
        <taxon>Porcellanidae</taxon>
        <taxon>Petrolisthes</taxon>
    </lineage>
</organism>